<dbReference type="AlphaFoldDB" id="A0A0C3N0Y4"/>
<accession>A0A0C3N0Y4</accession>
<organism evidence="1 2">
    <name type="scientific">Pisolithus tinctorius Marx 270</name>
    <dbReference type="NCBI Taxonomy" id="870435"/>
    <lineage>
        <taxon>Eukaryota</taxon>
        <taxon>Fungi</taxon>
        <taxon>Dikarya</taxon>
        <taxon>Basidiomycota</taxon>
        <taxon>Agaricomycotina</taxon>
        <taxon>Agaricomycetes</taxon>
        <taxon>Agaricomycetidae</taxon>
        <taxon>Boletales</taxon>
        <taxon>Sclerodermatineae</taxon>
        <taxon>Pisolithaceae</taxon>
        <taxon>Pisolithus</taxon>
    </lineage>
</organism>
<dbReference type="HOGENOM" id="CLU_2794944_0_0_1"/>
<dbReference type="EMBL" id="KN832086">
    <property type="protein sequence ID" value="KIN94769.1"/>
    <property type="molecule type" value="Genomic_DNA"/>
</dbReference>
<evidence type="ECO:0000313" key="2">
    <source>
        <dbReference type="Proteomes" id="UP000054217"/>
    </source>
</evidence>
<evidence type="ECO:0000313" key="1">
    <source>
        <dbReference type="EMBL" id="KIN94769.1"/>
    </source>
</evidence>
<reference evidence="1 2" key="1">
    <citation type="submission" date="2014-04" db="EMBL/GenBank/DDBJ databases">
        <authorList>
            <consortium name="DOE Joint Genome Institute"/>
            <person name="Kuo A."/>
            <person name="Kohler A."/>
            <person name="Costa M.D."/>
            <person name="Nagy L.G."/>
            <person name="Floudas D."/>
            <person name="Copeland A."/>
            <person name="Barry K.W."/>
            <person name="Cichocki N."/>
            <person name="Veneault-Fourrey C."/>
            <person name="LaButti K."/>
            <person name="Lindquist E.A."/>
            <person name="Lipzen A."/>
            <person name="Lundell T."/>
            <person name="Morin E."/>
            <person name="Murat C."/>
            <person name="Sun H."/>
            <person name="Tunlid A."/>
            <person name="Henrissat B."/>
            <person name="Grigoriev I.V."/>
            <person name="Hibbett D.S."/>
            <person name="Martin F."/>
            <person name="Nordberg H.P."/>
            <person name="Cantor M.N."/>
            <person name="Hua S.X."/>
        </authorList>
    </citation>
    <scope>NUCLEOTIDE SEQUENCE [LARGE SCALE GENOMIC DNA]</scope>
    <source>
        <strain evidence="1 2">Marx 270</strain>
    </source>
</reference>
<keyword evidence="2" id="KW-1185">Reference proteome</keyword>
<gene>
    <name evidence="1" type="ORF">M404DRAFT_1008049</name>
</gene>
<sequence length="68" mass="7466">MLCDTSTNEIEIGELCNLGQLTVASQKKYRPSPFTDIAENNARKPMFPPTSSACVSEATLRWSEKTSA</sequence>
<proteinExistence type="predicted"/>
<reference evidence="2" key="2">
    <citation type="submission" date="2015-01" db="EMBL/GenBank/DDBJ databases">
        <title>Evolutionary Origins and Diversification of the Mycorrhizal Mutualists.</title>
        <authorList>
            <consortium name="DOE Joint Genome Institute"/>
            <consortium name="Mycorrhizal Genomics Consortium"/>
            <person name="Kohler A."/>
            <person name="Kuo A."/>
            <person name="Nagy L.G."/>
            <person name="Floudas D."/>
            <person name="Copeland A."/>
            <person name="Barry K.W."/>
            <person name="Cichocki N."/>
            <person name="Veneault-Fourrey C."/>
            <person name="LaButti K."/>
            <person name="Lindquist E.A."/>
            <person name="Lipzen A."/>
            <person name="Lundell T."/>
            <person name="Morin E."/>
            <person name="Murat C."/>
            <person name="Riley R."/>
            <person name="Ohm R."/>
            <person name="Sun H."/>
            <person name="Tunlid A."/>
            <person name="Henrissat B."/>
            <person name="Grigoriev I.V."/>
            <person name="Hibbett D.S."/>
            <person name="Martin F."/>
        </authorList>
    </citation>
    <scope>NUCLEOTIDE SEQUENCE [LARGE SCALE GENOMIC DNA]</scope>
    <source>
        <strain evidence="2">Marx 270</strain>
    </source>
</reference>
<dbReference type="Proteomes" id="UP000054217">
    <property type="component" value="Unassembled WGS sequence"/>
</dbReference>
<name>A0A0C3N0Y4_PISTI</name>
<protein>
    <submittedName>
        <fullName evidence="1">Uncharacterized protein</fullName>
    </submittedName>
</protein>
<dbReference type="InParanoid" id="A0A0C3N0Y4"/>